<proteinExistence type="predicted"/>
<organism evidence="1">
    <name type="scientific">Cacopsylla melanoneura</name>
    <dbReference type="NCBI Taxonomy" id="428564"/>
    <lineage>
        <taxon>Eukaryota</taxon>
        <taxon>Metazoa</taxon>
        <taxon>Ecdysozoa</taxon>
        <taxon>Arthropoda</taxon>
        <taxon>Hexapoda</taxon>
        <taxon>Insecta</taxon>
        <taxon>Pterygota</taxon>
        <taxon>Neoptera</taxon>
        <taxon>Paraneoptera</taxon>
        <taxon>Hemiptera</taxon>
        <taxon>Sternorrhyncha</taxon>
        <taxon>Psylloidea</taxon>
        <taxon>Psyllidae</taxon>
        <taxon>Psyllinae</taxon>
        <taxon>Cacopsylla</taxon>
    </lineage>
</organism>
<dbReference type="EMBL" id="HBUF01626403">
    <property type="protein sequence ID" value="CAG6782197.1"/>
    <property type="molecule type" value="Transcribed_RNA"/>
</dbReference>
<dbReference type="EMBL" id="HBUF01455281">
    <property type="protein sequence ID" value="CAG6743878.1"/>
    <property type="molecule type" value="Transcribed_RNA"/>
</dbReference>
<evidence type="ECO:0000313" key="1">
    <source>
        <dbReference type="EMBL" id="CAG6743878.1"/>
    </source>
</evidence>
<protein>
    <submittedName>
        <fullName evidence="1">Uncharacterized protein</fullName>
    </submittedName>
</protein>
<name>A0A8D9E7R4_9HEMI</name>
<reference evidence="1" key="1">
    <citation type="submission" date="2021-05" db="EMBL/GenBank/DDBJ databases">
        <authorList>
            <person name="Alioto T."/>
            <person name="Alioto T."/>
            <person name="Gomez Garrido J."/>
        </authorList>
    </citation>
    <scope>NUCLEOTIDE SEQUENCE</scope>
</reference>
<dbReference type="AlphaFoldDB" id="A0A8D9E7R4"/>
<accession>A0A8D9E7R4</accession>
<sequence>MFLFIGTLGIFVCFGSLGFCLFNFRCWIFVLSPILYLNCSQARKYRVSRPVISQLSVNINQRCNVRGPKIHISVFLSGHCFLDLEQVLIAVFTHIGKGDV</sequence>